<evidence type="ECO:0000313" key="9">
    <source>
        <dbReference type="Proteomes" id="UP000464657"/>
    </source>
</evidence>
<evidence type="ECO:0000256" key="3">
    <source>
        <dbReference type="ARBA" id="ARBA00022729"/>
    </source>
</evidence>
<feature type="domain" description="SD-repeat containing protein B" evidence="6">
    <location>
        <begin position="443"/>
        <end position="525"/>
    </location>
</feature>
<sequence>MKTKITLLVLTVFLGLTNVFANSMPSSENIVENEIMTTGDNSIIISAGKRIYTLDMNTYQATLLATSPYVNEINSIASDNTTGWIFYVSNHISRYNWTIYGYNVYTNTHKNFGSVRNYFTSTGHAYSSRGLASGGATFYNGKLYFAMEYPTYCYYGRGENSGNENPKDELSNNVRTAGTVSNSMFTNGPVPRNSNSMSETDAADSGREGEGETAADFVIIDGEEANALNDLVSDYVPEEDLPVDTTADDTLQQRGTSNAESGSSYYSSSYNNRMYLLEISFNGLSDASGSTASVSNGRPVYDNWGYSSFRYRGELGDIVVDDNGQLYAATSYQVQAYNFNSNRYDWANNEDVYAQMAKDKNSALQLLKNKRQCSTSYYYGCPHTSCTKKSFVQSYTAPSSLRTYNNLQIGSLNEITGLNSYDVGKITDASDYVRLTPPVSYKIEGFAFDDNNENGNLDSGETKLDGVAVTLYADNNTDGVLDAGDTVIESQNTNATGDYTFNNVQVANTLVQVTVPSNDASFTYTLTTAEVVAVTGSTADITGIKFGINKQPVVVNVAYDIFGTVYDDNNENAALEAGEAGLNNVTLTLYADTNTDGVLDAGDTVITTTTSGTDGSYSFLHVCIQNTIVAVTVPTSTGNYTYTLTTPPTQAIDSINTNVTGVDFGINEEQVINYNISGTVFDDDNANGVVEAGEETLENVTVTLYADNNNNGTQDAGDTVISSANTIVTGTYNFTNVTIENTVVVVTVPTNTVDFTYTLTTAGEQNTSSTTTDVTGVDFGINKVLIVDYNISGTVFDDDNTNGVNDAEAGLDNVTMMLYADNNIDGAFDTGDTMITSTTTAVDGGYAFSNVTEEHTLVMVSVPANTPNFTYASTTPELLAVNSTLNDVNDKDFGINKVQVIDYNISGTVFDDDNANGTQDAGDGVLNGVTVTLYADNNSNGTVDAGDTTITTITSDVNGAYSFANVTVGNTVVQVTVPTDTGDFTYTLTTAGEQNTSSTTADLTGVDFGINKVQVINYNISGTVFDDDNANGVNDAEAGLNGLTITLYSDNDASGTLNAGDGFITTTATATDGTYSFSNVTTENTLVAVTVPSNTAQFLYTPTTAVMLAVSSTTADVTGVDFGINEVEVTDYNITGTVFDDDNANGVNDAEGVLENVTVTLYNDVNADGMLDAGDTVITTTTTIANGTYIFPHVAVNNTVVAVTVPTNTVDFTYTLTTAGDQNTSSATTDVTGVDFGINKVQVIDYNISGTVFDDDNTNGVNDAEAGLNGLTITLYSDNDASGTLNAGDGFLGTTSTATDGTYSFLNVTTENTLVAVTVPSNTPQFLYTPTTAVMLAVSSTTADVTGVDFGINKVEIINYNVSGTVFDDNNESGVNDAGDGVLDGINITLYADNNQDGNLDVGDTTLSSTSTGVNGAYSFSNITTQYVLAVVTTPGNTATQTYVLTTSNTQAANSTTTDVTGLDFGINEKLVINYNISGIVFDDNDRNGVKDMGEGFIGAALLTLYADTNNDGVLDAGDTIITTTTTDIMSGNYGFTNVTVMNTIVQVTVPGNTTTFTFVPTSPVAEAVSSVMTNVTGVDFGIDRVQVVNYNISGTVFDDDNANGVIDEAGRLSNVTLTLYEDTDNNGTLGTADTVIGSTTSATDGTYTFSNVTARRTLVAVTVPANDSSFIYTLTTAATRVTSSIVTNVTGVNFGINQQNASYAISGNVFNDVNADGNNDATDGGLNNVTVNLYRDINQNGRIDRGEPLITTTTSDRNGNYQFTGVTDVFVVVQIVVPLNTPQFQYVATTAVSVALSTGATVINVDFGIQRTLIVLYNVRGYVWSDENADQNQDPLELRLEGIGVTLYEDVNGNGIIDAGTDSVVSTVFTSITGVYEFTNVNLANVIVAPILPSNGTYTTSGQLAVSSVNTDVNNVIFGIQITPNLFQVTGVVFDDDNENGIADVGEGSLDGLSVEIYADTDLSGTFDANFDVLIALTQTANGGFDFTNPNYFVDNIPPGQVFVVIVIPAPNPPFETWTPTYDPDSGTANPDGVFPTIMTGNIAGVNFGINYVDLNSTSRDANGADTMYTNAAEDVSERLRLYPNPTVSQIAINAEEFAGDVTVEIYNDRGYRVMTTTVSPFGNEVKVNVQRLAPGMYYAKFASRNKVASKKFIKR</sequence>
<keyword evidence="2" id="KW-0964">Secreted</keyword>
<dbReference type="SUPFAM" id="SSF117074">
    <property type="entry name" value="Hypothetical protein PA1324"/>
    <property type="match status" value="12"/>
</dbReference>
<feature type="domain" description="Secretion system C-terminal sorting" evidence="7">
    <location>
        <begin position="2083"/>
        <end position="2155"/>
    </location>
</feature>
<dbReference type="NCBIfam" id="TIGR04183">
    <property type="entry name" value="Por_Secre_tail"/>
    <property type="match status" value="1"/>
</dbReference>
<dbReference type="EMBL" id="CP019288">
    <property type="protein sequence ID" value="QHI37438.1"/>
    <property type="molecule type" value="Genomic_DNA"/>
</dbReference>
<dbReference type="RefSeq" id="WP_160130063.1">
    <property type="nucleotide sequence ID" value="NZ_CP019288.1"/>
</dbReference>
<feature type="compositionally biased region" description="Polar residues" evidence="4">
    <location>
        <begin position="171"/>
        <end position="199"/>
    </location>
</feature>
<feature type="region of interest" description="Disordered" evidence="4">
    <location>
        <begin position="161"/>
        <end position="211"/>
    </location>
</feature>
<gene>
    <name evidence="8" type="primary">sdrD_1</name>
    <name evidence="8" type="ORF">IMCC3317_28170</name>
</gene>
<dbReference type="InterPro" id="IPR051417">
    <property type="entry name" value="SDr/BOS_complex"/>
</dbReference>
<feature type="domain" description="SD-repeat containing protein B" evidence="6">
    <location>
        <begin position="1707"/>
        <end position="1780"/>
    </location>
</feature>
<feature type="domain" description="SD-repeat containing protein B" evidence="6">
    <location>
        <begin position="905"/>
        <end position="1001"/>
    </location>
</feature>
<evidence type="ECO:0000256" key="1">
    <source>
        <dbReference type="ARBA" id="ARBA00004613"/>
    </source>
</evidence>
<keyword evidence="9" id="KW-1185">Reference proteome</keyword>
<organism evidence="8 9">
    <name type="scientific">Kordia antarctica</name>
    <dbReference type="NCBI Taxonomy" id="1218801"/>
    <lineage>
        <taxon>Bacteria</taxon>
        <taxon>Pseudomonadati</taxon>
        <taxon>Bacteroidota</taxon>
        <taxon>Flavobacteriia</taxon>
        <taxon>Flavobacteriales</taxon>
        <taxon>Flavobacteriaceae</taxon>
        <taxon>Kordia</taxon>
    </lineage>
</organism>
<feature type="signal peptide" evidence="5">
    <location>
        <begin position="1"/>
        <end position="21"/>
    </location>
</feature>
<dbReference type="Pfam" id="PF18962">
    <property type="entry name" value="Por_Secre_tail"/>
    <property type="match status" value="1"/>
</dbReference>
<evidence type="ECO:0000259" key="6">
    <source>
        <dbReference type="Pfam" id="PF17210"/>
    </source>
</evidence>
<reference evidence="8 9" key="1">
    <citation type="journal article" date="2013" name="Int. J. Syst. Evol. Microbiol.">
        <title>Kordia antarctica sp. nov., isolated from Antarctic seawater.</title>
        <authorList>
            <person name="Baek K."/>
            <person name="Choi A."/>
            <person name="Kang I."/>
            <person name="Lee K."/>
            <person name="Cho J.C."/>
        </authorList>
    </citation>
    <scope>NUCLEOTIDE SEQUENCE [LARGE SCALE GENOMIC DNA]</scope>
    <source>
        <strain evidence="8 9">IMCC3317</strain>
    </source>
</reference>
<dbReference type="InterPro" id="IPR013783">
    <property type="entry name" value="Ig-like_fold"/>
</dbReference>
<protein>
    <submittedName>
        <fullName evidence="8">Serine-aspartate repeat-containing protein D</fullName>
    </submittedName>
</protein>
<dbReference type="InterPro" id="IPR026444">
    <property type="entry name" value="Secre_tail"/>
</dbReference>
<proteinExistence type="predicted"/>
<dbReference type="Pfam" id="PF17210">
    <property type="entry name" value="SdrD_B"/>
    <property type="match status" value="4"/>
</dbReference>
<dbReference type="KEGG" id="kan:IMCC3317_28170"/>
<feature type="region of interest" description="Disordered" evidence="4">
    <location>
        <begin position="241"/>
        <end position="265"/>
    </location>
</feature>
<feature type="domain" description="SD-repeat containing protein B" evidence="6">
    <location>
        <begin position="1822"/>
        <end position="1917"/>
    </location>
</feature>
<evidence type="ECO:0000313" key="8">
    <source>
        <dbReference type="EMBL" id="QHI37438.1"/>
    </source>
</evidence>
<dbReference type="Proteomes" id="UP000464657">
    <property type="component" value="Chromosome"/>
</dbReference>
<comment type="subcellular location">
    <subcellularLocation>
        <location evidence="1">Secreted</location>
    </subcellularLocation>
</comment>
<dbReference type="PANTHER" id="PTHR23303">
    <property type="entry name" value="CARBOXYPEPTIDASE REGULATORY REGION-CONTAINING"/>
    <property type="match status" value="1"/>
</dbReference>
<evidence type="ECO:0000256" key="4">
    <source>
        <dbReference type="SAM" id="MobiDB-lite"/>
    </source>
</evidence>
<evidence type="ECO:0000256" key="5">
    <source>
        <dbReference type="SAM" id="SignalP"/>
    </source>
</evidence>
<dbReference type="OrthoDB" id="1391086at2"/>
<keyword evidence="3 5" id="KW-0732">Signal</keyword>
<evidence type="ECO:0000259" key="7">
    <source>
        <dbReference type="Pfam" id="PF18962"/>
    </source>
</evidence>
<dbReference type="Gene3D" id="2.60.40.10">
    <property type="entry name" value="Immunoglobulins"/>
    <property type="match status" value="14"/>
</dbReference>
<dbReference type="GO" id="GO:0005576">
    <property type="term" value="C:extracellular region"/>
    <property type="evidence" value="ECO:0007669"/>
    <property type="project" value="UniProtKB-SubCell"/>
</dbReference>
<name>A0A7L4ZL39_9FLAO</name>
<accession>A0A7L4ZL39</accession>
<evidence type="ECO:0000256" key="2">
    <source>
        <dbReference type="ARBA" id="ARBA00022525"/>
    </source>
</evidence>
<feature type="chain" id="PRO_5029808946" evidence="5">
    <location>
        <begin position="22"/>
        <end position="2157"/>
    </location>
</feature>
<dbReference type="InterPro" id="IPR033764">
    <property type="entry name" value="Sdr_B"/>
</dbReference>